<dbReference type="AlphaFoldDB" id="A0A0G1KD13"/>
<dbReference type="GO" id="GO:0004817">
    <property type="term" value="F:cysteine-tRNA ligase activity"/>
    <property type="evidence" value="ECO:0007669"/>
    <property type="project" value="TreeGrafter"/>
</dbReference>
<dbReference type="GO" id="GO:0005524">
    <property type="term" value="F:ATP binding"/>
    <property type="evidence" value="ECO:0007669"/>
    <property type="project" value="UniProtKB-KW"/>
</dbReference>
<name>A0A0G1KD13_9BACT</name>
<dbReference type="EMBL" id="LCIB01000042">
    <property type="protein sequence ID" value="KKT45694.1"/>
    <property type="molecule type" value="Genomic_DNA"/>
</dbReference>
<evidence type="ECO:0000259" key="5">
    <source>
        <dbReference type="Pfam" id="PF01406"/>
    </source>
</evidence>
<dbReference type="PANTHER" id="PTHR10890">
    <property type="entry name" value="CYSTEINYL-TRNA SYNTHETASE"/>
    <property type="match status" value="1"/>
</dbReference>
<organism evidence="6 7">
    <name type="scientific">Candidatus Gottesmanbacteria bacterium GW2011_GWA2_44_17</name>
    <dbReference type="NCBI Taxonomy" id="1618444"/>
    <lineage>
        <taxon>Bacteria</taxon>
        <taxon>Candidatus Gottesmaniibacteriota</taxon>
    </lineage>
</organism>
<protein>
    <submittedName>
        <fullName evidence="6">Cysteine-tRNA ligase</fullName>
    </submittedName>
</protein>
<keyword evidence="2 6" id="KW-0436">Ligase</keyword>
<dbReference type="PATRIC" id="fig|1618444.3.peg.652"/>
<gene>
    <name evidence="6" type="ORF">UW37_C0042G0003</name>
</gene>
<dbReference type="InterPro" id="IPR014729">
    <property type="entry name" value="Rossmann-like_a/b/a_fold"/>
</dbReference>
<sequence length="195" mass="22075">MILLINMKIYNTLNRKIEEFVPLNPPKVGMYTCGQTVYDYTHIGHGRKYVNDDILRRVLTNLRLDVTHVQNVTDVGHLVSDADEGEDKLEKGAKKSGKTVWEVAEFYTKHFYDSMDKLNVLRPTIICKATDHIADQIALVKTLIEKGFAYDTPEAVYFDIFKFSSNASADLPITPCTGKVRGEMDFPAGTLNVRQ</sequence>
<comment type="subunit">
    <text evidence="1">Monomer.</text>
</comment>
<feature type="domain" description="tRNA synthetases class I catalytic" evidence="5">
    <location>
        <begin position="20"/>
        <end position="165"/>
    </location>
</feature>
<dbReference type="SUPFAM" id="SSF52374">
    <property type="entry name" value="Nucleotidylyl transferase"/>
    <property type="match status" value="1"/>
</dbReference>
<evidence type="ECO:0000313" key="6">
    <source>
        <dbReference type="EMBL" id="KKT45694.1"/>
    </source>
</evidence>
<evidence type="ECO:0000256" key="2">
    <source>
        <dbReference type="ARBA" id="ARBA00022598"/>
    </source>
</evidence>
<keyword evidence="4" id="KW-0067">ATP-binding</keyword>
<proteinExistence type="predicted"/>
<evidence type="ECO:0000313" key="7">
    <source>
        <dbReference type="Proteomes" id="UP000034063"/>
    </source>
</evidence>
<dbReference type="Gene3D" id="3.40.50.620">
    <property type="entry name" value="HUPs"/>
    <property type="match status" value="1"/>
</dbReference>
<evidence type="ECO:0000256" key="1">
    <source>
        <dbReference type="ARBA" id="ARBA00011245"/>
    </source>
</evidence>
<dbReference type="InterPro" id="IPR032678">
    <property type="entry name" value="tRNA-synt_1_cat_dom"/>
</dbReference>
<dbReference type="GO" id="GO:0005829">
    <property type="term" value="C:cytosol"/>
    <property type="evidence" value="ECO:0007669"/>
    <property type="project" value="TreeGrafter"/>
</dbReference>
<evidence type="ECO:0000256" key="4">
    <source>
        <dbReference type="ARBA" id="ARBA00022840"/>
    </source>
</evidence>
<comment type="caution">
    <text evidence="6">The sequence shown here is derived from an EMBL/GenBank/DDBJ whole genome shotgun (WGS) entry which is preliminary data.</text>
</comment>
<evidence type="ECO:0000256" key="3">
    <source>
        <dbReference type="ARBA" id="ARBA00022741"/>
    </source>
</evidence>
<dbReference type="Proteomes" id="UP000034063">
    <property type="component" value="Unassembled WGS sequence"/>
</dbReference>
<dbReference type="PANTHER" id="PTHR10890:SF3">
    <property type="entry name" value="CYSTEINE--TRNA LIGASE, CYTOPLASMIC"/>
    <property type="match status" value="1"/>
</dbReference>
<accession>A0A0G1KD13</accession>
<keyword evidence="3" id="KW-0547">Nucleotide-binding</keyword>
<reference evidence="6 7" key="1">
    <citation type="journal article" date="2015" name="Nature">
        <title>rRNA introns, odd ribosomes, and small enigmatic genomes across a large radiation of phyla.</title>
        <authorList>
            <person name="Brown C.T."/>
            <person name="Hug L.A."/>
            <person name="Thomas B.C."/>
            <person name="Sharon I."/>
            <person name="Castelle C.J."/>
            <person name="Singh A."/>
            <person name="Wilkins M.J."/>
            <person name="Williams K.H."/>
            <person name="Banfield J.F."/>
        </authorList>
    </citation>
    <scope>NUCLEOTIDE SEQUENCE [LARGE SCALE GENOMIC DNA]</scope>
</reference>
<dbReference type="GO" id="GO:0006423">
    <property type="term" value="P:cysteinyl-tRNA aminoacylation"/>
    <property type="evidence" value="ECO:0007669"/>
    <property type="project" value="TreeGrafter"/>
</dbReference>
<dbReference type="Pfam" id="PF01406">
    <property type="entry name" value="tRNA-synt_1e"/>
    <property type="match status" value="1"/>
</dbReference>
<dbReference type="InterPro" id="IPR024909">
    <property type="entry name" value="Cys-tRNA/MSH_ligase"/>
</dbReference>